<dbReference type="PANTHER" id="PTHR13246">
    <property type="entry name" value="ENDO BETA N-ACETYLGLUCOSAMINIDASE"/>
    <property type="match status" value="1"/>
</dbReference>
<dbReference type="InterPro" id="IPR005084">
    <property type="entry name" value="CBM6"/>
</dbReference>
<dbReference type="InterPro" id="IPR013783">
    <property type="entry name" value="Ig-like_fold"/>
</dbReference>
<proteinExistence type="predicted"/>
<dbReference type="PROSITE" id="PS51175">
    <property type="entry name" value="CBM6"/>
    <property type="match status" value="1"/>
</dbReference>
<dbReference type="InterPro" id="IPR008964">
    <property type="entry name" value="Invasin/intimin_cell_adhesion"/>
</dbReference>
<dbReference type="SUPFAM" id="SSF49373">
    <property type="entry name" value="Invasin/intimin cell-adhesion fragments"/>
    <property type="match status" value="1"/>
</dbReference>
<dbReference type="InterPro" id="IPR003343">
    <property type="entry name" value="Big_2"/>
</dbReference>
<dbReference type="Gene3D" id="2.60.120.260">
    <property type="entry name" value="Galactose-binding domain-like"/>
    <property type="match status" value="2"/>
</dbReference>
<gene>
    <name evidence="3" type="ORF">DQX05_15515</name>
</gene>
<dbReference type="RefSeq" id="WP_119794474.1">
    <property type="nucleotide sequence ID" value="NZ_QYZD01000013.1"/>
</dbReference>
<feature type="region of interest" description="Disordered" evidence="1">
    <location>
        <begin position="1"/>
        <end position="34"/>
    </location>
</feature>
<dbReference type="InterPro" id="IPR032979">
    <property type="entry name" value="ENGase"/>
</dbReference>
<dbReference type="GO" id="GO:0033925">
    <property type="term" value="F:mannosyl-glycoprotein endo-beta-N-acetylglucosaminidase activity"/>
    <property type="evidence" value="ECO:0007669"/>
    <property type="project" value="InterPro"/>
</dbReference>
<feature type="domain" description="CBM6" evidence="2">
    <location>
        <begin position="807"/>
        <end position="939"/>
    </location>
</feature>
<dbReference type="PANTHER" id="PTHR13246:SF1">
    <property type="entry name" value="CYTOSOLIC ENDO-BETA-N-ACETYLGLUCOSAMINIDASE"/>
    <property type="match status" value="1"/>
</dbReference>
<dbReference type="SUPFAM" id="SSF49785">
    <property type="entry name" value="Galactose-binding domain-like"/>
    <property type="match status" value="1"/>
</dbReference>
<evidence type="ECO:0000313" key="3">
    <source>
        <dbReference type="EMBL" id="RJG22953.1"/>
    </source>
</evidence>
<dbReference type="OrthoDB" id="1089471at2"/>
<sequence length="939" mass="105779">MSADYSSRSSNDKQHVLEDWSAAQETPRGPGQPYLHGYNAKELKAWSPDTDPYARFFRSRVPLAKRIAPFAPTQAHPALTYQAKVMNLSADYDKEEWFGAYRYNDSFSRNVLKFWQYQDIYAAWHGLPVYGSPEEERQYGVVNLPNPAYTDAAHRNGVISLGGWFWPRDTDFGELIEETEDGRFPVADKMIAMAEYFGFDGYFVNQEASISEEHAAQLMKMLKYMRESGLYFSWYDSLSRNGELQYINFFNEMNAPWVLDQRDGRQPNDSIFINYAYTPERLEKSNAYAKEIGLDPYEALFSGVENDKFRFERGNELKSIFRDDEARTPRTSVALFGTDMVWHRGPNPSDPKMQQYIEHRERMYWSGAKGNPAQSGRGIGSEGESWDGLAHFIPERSVIGSYPFVTRFNNGHGLAFFLNGEVASRTGWNNVSAQELLPTWQWWVASEGNPLDVDYDYSTAWNGGSSIIAEGLLEPGSSTDIRLYKTDLPADMDVLLSLTCKLGWSYAGYHSQDNEAYSDLVQLHMLLYYEDEPETPEVLSFDAAPGTEWTTLAKRLAGGEKRRIAAIGVRISSLAEKSVAVKVNLGELKLTEEAAQLPVLKAPAGFQVEQAYFSEEQASLILSWQFADDCVIDNLWYYDLYRVKDGKREAIGRIFDNVYYVKSVERLGENELTFEAVAVNTEGVAGQPAVAVWSWGDGEAVDAPTGQHPAESLQPQFNTEEDIVLEPGWSRYLNIRVEPAWADNLSLIWTSSNERTVTVNERGQITAVAPGEAVITAATGNLGGQEGPSLQMKVSVVAPEAAPKGGVTLEAEQYNRSNGLFIPGTYVHVRDLHFADWMAFDDVDFGAEGVSRITVRAAVLTEETRIFIHIGDAEGPLVADMELPLKDGKLAPFYHNYSMELAQPLTGRQTLYITFQNPNIRRWQIRDTGIADIDWIHFS</sequence>
<dbReference type="Pfam" id="PF03644">
    <property type="entry name" value="Glyco_hydro_85"/>
    <property type="match status" value="1"/>
</dbReference>
<dbReference type="Gene3D" id="2.60.40.10">
    <property type="entry name" value="Immunoglobulins"/>
    <property type="match status" value="1"/>
</dbReference>
<dbReference type="InterPro" id="IPR008979">
    <property type="entry name" value="Galactose-bd-like_sf"/>
</dbReference>
<dbReference type="InterPro" id="IPR054110">
    <property type="entry name" value="EndoD-like_D2"/>
</dbReference>
<evidence type="ECO:0000313" key="4">
    <source>
        <dbReference type="Proteomes" id="UP000266177"/>
    </source>
</evidence>
<evidence type="ECO:0000256" key="1">
    <source>
        <dbReference type="SAM" id="MobiDB-lite"/>
    </source>
</evidence>
<evidence type="ECO:0000259" key="2">
    <source>
        <dbReference type="PROSITE" id="PS51175"/>
    </source>
</evidence>
<dbReference type="Gene3D" id="2.60.40.1080">
    <property type="match status" value="1"/>
</dbReference>
<accession>A0A3A3GXU1</accession>
<name>A0A3A3GXU1_PANTH</name>
<dbReference type="AlphaFoldDB" id="A0A3A3GXU1"/>
<dbReference type="GO" id="GO:0030246">
    <property type="term" value="F:carbohydrate binding"/>
    <property type="evidence" value="ECO:0007669"/>
    <property type="project" value="InterPro"/>
</dbReference>
<dbReference type="Proteomes" id="UP000266177">
    <property type="component" value="Unassembled WGS sequence"/>
</dbReference>
<reference evidence="3 4" key="1">
    <citation type="submission" date="2018-09" db="EMBL/GenBank/DDBJ databases">
        <title>Paenibacillus SK2017-BO5.</title>
        <authorList>
            <person name="Piskunova J.V."/>
            <person name="Dubiley S.A."/>
            <person name="Severinov K.V."/>
        </authorList>
    </citation>
    <scope>NUCLEOTIDE SEQUENCE [LARGE SCALE GENOMIC DNA]</scope>
    <source>
        <strain evidence="3 4">BO5</strain>
    </source>
</reference>
<dbReference type="InterPro" id="IPR005201">
    <property type="entry name" value="TIM_ENGase"/>
</dbReference>
<protein>
    <submittedName>
        <fullName evidence="3">Carbohydrate-binding protein</fullName>
    </submittedName>
</protein>
<dbReference type="Gene3D" id="3.20.20.80">
    <property type="entry name" value="Glycosidases"/>
    <property type="match status" value="1"/>
</dbReference>
<dbReference type="CDD" id="cd04084">
    <property type="entry name" value="CBM6_xylanase-like"/>
    <property type="match status" value="1"/>
</dbReference>
<dbReference type="GO" id="GO:0005829">
    <property type="term" value="C:cytosol"/>
    <property type="evidence" value="ECO:0007669"/>
    <property type="project" value="UniProtKB-SubCell"/>
</dbReference>
<organism evidence="3 4">
    <name type="scientific">Paenibacillus thiaminolyticus</name>
    <name type="common">Bacillus thiaminolyticus</name>
    <dbReference type="NCBI Taxonomy" id="49283"/>
    <lineage>
        <taxon>Bacteria</taxon>
        <taxon>Bacillati</taxon>
        <taxon>Bacillota</taxon>
        <taxon>Bacilli</taxon>
        <taxon>Bacillales</taxon>
        <taxon>Paenibacillaceae</taxon>
        <taxon>Paenibacillus</taxon>
    </lineage>
</organism>
<dbReference type="Pfam" id="PF02368">
    <property type="entry name" value="Big_2"/>
    <property type="match status" value="1"/>
</dbReference>
<comment type="caution">
    <text evidence="3">The sequence shown here is derived from an EMBL/GenBank/DDBJ whole genome shotgun (WGS) entry which is preliminary data.</text>
</comment>
<dbReference type="Pfam" id="PF21910">
    <property type="entry name" value="GH85_C"/>
    <property type="match status" value="1"/>
</dbReference>
<dbReference type="EMBL" id="QYZD01000013">
    <property type="protein sequence ID" value="RJG22953.1"/>
    <property type="molecule type" value="Genomic_DNA"/>
</dbReference>
<dbReference type="Pfam" id="PF03422">
    <property type="entry name" value="CBM_6"/>
    <property type="match status" value="1"/>
</dbReference>